<evidence type="ECO:0000259" key="1">
    <source>
        <dbReference type="Pfam" id="PF14420"/>
    </source>
</evidence>
<name>A0A2J6TTX9_9HELO</name>
<keyword evidence="3" id="KW-1185">Reference proteome</keyword>
<gene>
    <name evidence="2" type="ORF">K444DRAFT_606790</name>
</gene>
<proteinExistence type="predicted"/>
<dbReference type="InParanoid" id="A0A2J6TTX9"/>
<dbReference type="RefSeq" id="XP_024743386.1">
    <property type="nucleotide sequence ID" value="XM_024879058.1"/>
</dbReference>
<dbReference type="GeneID" id="36587135"/>
<organism evidence="2 3">
    <name type="scientific">Hyaloscypha bicolor E</name>
    <dbReference type="NCBI Taxonomy" id="1095630"/>
    <lineage>
        <taxon>Eukaryota</taxon>
        <taxon>Fungi</taxon>
        <taxon>Dikarya</taxon>
        <taxon>Ascomycota</taxon>
        <taxon>Pezizomycotina</taxon>
        <taxon>Leotiomycetes</taxon>
        <taxon>Helotiales</taxon>
        <taxon>Hyaloscyphaceae</taxon>
        <taxon>Hyaloscypha</taxon>
        <taxon>Hyaloscypha bicolor</taxon>
    </lineage>
</organism>
<dbReference type="AlphaFoldDB" id="A0A2J6TTX9"/>
<sequence length="72" mass="8410">MDHQDAPASSMLPPPKRVETVRYKKEEWDQNRPIIEGMYTLKGMNLKAIAAVLKEERDFVVNGRQLKRKIKD</sequence>
<feature type="domain" description="Clr5" evidence="1">
    <location>
        <begin position="25"/>
        <end position="71"/>
    </location>
</feature>
<dbReference type="Pfam" id="PF14420">
    <property type="entry name" value="Clr5"/>
    <property type="match status" value="1"/>
</dbReference>
<protein>
    <recommendedName>
        <fullName evidence="1">Clr5 domain-containing protein</fullName>
    </recommendedName>
</protein>
<dbReference type="OrthoDB" id="3555837at2759"/>
<dbReference type="EMBL" id="KZ613743">
    <property type="protein sequence ID" value="PMD66482.1"/>
    <property type="molecule type" value="Genomic_DNA"/>
</dbReference>
<evidence type="ECO:0000313" key="2">
    <source>
        <dbReference type="EMBL" id="PMD66482.1"/>
    </source>
</evidence>
<evidence type="ECO:0000313" key="3">
    <source>
        <dbReference type="Proteomes" id="UP000235371"/>
    </source>
</evidence>
<dbReference type="InterPro" id="IPR025676">
    <property type="entry name" value="Clr5_dom"/>
</dbReference>
<accession>A0A2J6TTX9</accession>
<dbReference type="Proteomes" id="UP000235371">
    <property type="component" value="Unassembled WGS sequence"/>
</dbReference>
<reference evidence="2 3" key="1">
    <citation type="submission" date="2016-04" db="EMBL/GenBank/DDBJ databases">
        <title>A degradative enzymes factory behind the ericoid mycorrhizal symbiosis.</title>
        <authorList>
            <consortium name="DOE Joint Genome Institute"/>
            <person name="Martino E."/>
            <person name="Morin E."/>
            <person name="Grelet G."/>
            <person name="Kuo A."/>
            <person name="Kohler A."/>
            <person name="Daghino S."/>
            <person name="Barry K."/>
            <person name="Choi C."/>
            <person name="Cichocki N."/>
            <person name="Clum A."/>
            <person name="Copeland A."/>
            <person name="Hainaut M."/>
            <person name="Haridas S."/>
            <person name="Labutti K."/>
            <person name="Lindquist E."/>
            <person name="Lipzen A."/>
            <person name="Khouja H.-R."/>
            <person name="Murat C."/>
            <person name="Ohm R."/>
            <person name="Olson A."/>
            <person name="Spatafora J."/>
            <person name="Veneault-Fourrey C."/>
            <person name="Henrissat B."/>
            <person name="Grigoriev I."/>
            <person name="Martin F."/>
            <person name="Perotto S."/>
        </authorList>
    </citation>
    <scope>NUCLEOTIDE SEQUENCE [LARGE SCALE GENOMIC DNA]</scope>
    <source>
        <strain evidence="2 3">E</strain>
    </source>
</reference>
<dbReference type="STRING" id="1095630.A0A2J6TTX9"/>